<gene>
    <name evidence="1" type="ORF">SAMN05421858_2378</name>
</gene>
<sequence length="122" mass="13930">MFESFSSGYYLGRLYVEPSGADHAVMSQDDHERVNQALYANGDGIERIDWPLVMKIDRQHFSVHGEEGVPDQTLVVPDDLLENTRIRNPPELKEVFLAKADRVEQLLQFQPRNQEFRSGGAV</sequence>
<dbReference type="RefSeq" id="WP_076430428.1">
    <property type="nucleotide sequence ID" value="NZ_FTNO01000002.1"/>
</dbReference>
<protein>
    <submittedName>
        <fullName evidence="1">Uncharacterized protein</fullName>
    </submittedName>
</protein>
<dbReference type="AlphaFoldDB" id="A0A1N7B6W5"/>
<keyword evidence="2" id="KW-1185">Reference proteome</keyword>
<dbReference type="OrthoDB" id="179978at2157"/>
<reference evidence="2" key="1">
    <citation type="submission" date="2017-01" db="EMBL/GenBank/DDBJ databases">
        <authorList>
            <person name="Varghese N."/>
            <person name="Submissions S."/>
        </authorList>
    </citation>
    <scope>NUCLEOTIDE SEQUENCE [LARGE SCALE GENOMIC DNA]</scope>
    <source>
        <strain evidence="2">CGMCC 1.7737</strain>
    </source>
</reference>
<dbReference type="InterPro" id="IPR043825">
    <property type="entry name" value="DUF5802"/>
</dbReference>
<evidence type="ECO:0000313" key="2">
    <source>
        <dbReference type="Proteomes" id="UP000186914"/>
    </source>
</evidence>
<dbReference type="Proteomes" id="UP000186914">
    <property type="component" value="Unassembled WGS sequence"/>
</dbReference>
<accession>A0A1N7B6W5</accession>
<organism evidence="1 2">
    <name type="scientific">Haladaptatus litoreus</name>
    <dbReference type="NCBI Taxonomy" id="553468"/>
    <lineage>
        <taxon>Archaea</taxon>
        <taxon>Methanobacteriati</taxon>
        <taxon>Methanobacteriota</taxon>
        <taxon>Stenosarchaea group</taxon>
        <taxon>Halobacteria</taxon>
        <taxon>Halobacteriales</taxon>
        <taxon>Haladaptataceae</taxon>
        <taxon>Haladaptatus</taxon>
    </lineage>
</organism>
<name>A0A1N7B6W5_9EURY</name>
<evidence type="ECO:0000313" key="1">
    <source>
        <dbReference type="EMBL" id="SIR47095.1"/>
    </source>
</evidence>
<proteinExistence type="predicted"/>
<dbReference type="EMBL" id="FTNO01000002">
    <property type="protein sequence ID" value="SIR47095.1"/>
    <property type="molecule type" value="Genomic_DNA"/>
</dbReference>
<dbReference type="Pfam" id="PF19118">
    <property type="entry name" value="DUF5802"/>
    <property type="match status" value="1"/>
</dbReference>